<dbReference type="InterPro" id="IPR052892">
    <property type="entry name" value="NA-targeting_endonuclease"/>
</dbReference>
<dbReference type="InterPro" id="IPR003615">
    <property type="entry name" value="HNH_nuc"/>
</dbReference>
<proteinExistence type="predicted"/>
<dbReference type="Proteomes" id="UP000034883">
    <property type="component" value="Chromosome"/>
</dbReference>
<dbReference type="Pfam" id="PF14279">
    <property type="entry name" value="HNH_5"/>
    <property type="match status" value="1"/>
</dbReference>
<gene>
    <name evidence="3" type="ORF">DB32_005028</name>
</gene>
<dbReference type="Gene3D" id="1.10.30.50">
    <property type="match status" value="1"/>
</dbReference>
<evidence type="ECO:0000256" key="1">
    <source>
        <dbReference type="SAM" id="MobiDB-lite"/>
    </source>
</evidence>
<evidence type="ECO:0000313" key="4">
    <source>
        <dbReference type="Proteomes" id="UP000034883"/>
    </source>
</evidence>
<keyword evidence="4" id="KW-1185">Reference proteome</keyword>
<dbReference type="PANTHER" id="PTHR33877">
    <property type="entry name" value="SLL1193 PROTEIN"/>
    <property type="match status" value="1"/>
</dbReference>
<name>A0A0F6SG10_9BACT</name>
<protein>
    <submittedName>
        <fullName evidence="3">HNH endonuclease family protein</fullName>
    </submittedName>
</protein>
<dbReference type="STRING" id="927083.DB32_005028"/>
<feature type="compositionally biased region" description="Basic and acidic residues" evidence="1">
    <location>
        <begin position="1"/>
        <end position="17"/>
    </location>
</feature>
<dbReference type="PANTHER" id="PTHR33877:SF2">
    <property type="entry name" value="OS07G0170200 PROTEIN"/>
    <property type="match status" value="1"/>
</dbReference>
<dbReference type="InterPro" id="IPR029471">
    <property type="entry name" value="HNH_5"/>
</dbReference>
<feature type="domain" description="HNH nuclease" evidence="2">
    <location>
        <begin position="157"/>
        <end position="210"/>
    </location>
</feature>
<keyword evidence="3" id="KW-0378">Hydrolase</keyword>
<evidence type="ECO:0000259" key="2">
    <source>
        <dbReference type="SMART" id="SM00507"/>
    </source>
</evidence>
<evidence type="ECO:0000313" key="3">
    <source>
        <dbReference type="EMBL" id="AKF07879.1"/>
    </source>
</evidence>
<dbReference type="GO" id="GO:0004519">
    <property type="term" value="F:endonuclease activity"/>
    <property type="evidence" value="ECO:0007669"/>
    <property type="project" value="UniProtKB-KW"/>
</dbReference>
<keyword evidence="3" id="KW-0255">Endonuclease</keyword>
<dbReference type="EMBL" id="CP011125">
    <property type="protein sequence ID" value="AKF07879.1"/>
    <property type="molecule type" value="Genomic_DNA"/>
</dbReference>
<dbReference type="KEGG" id="samy:DB32_005028"/>
<organism evidence="3 4">
    <name type="scientific">Sandaracinus amylolyticus</name>
    <dbReference type="NCBI Taxonomy" id="927083"/>
    <lineage>
        <taxon>Bacteria</taxon>
        <taxon>Pseudomonadati</taxon>
        <taxon>Myxococcota</taxon>
        <taxon>Polyangia</taxon>
        <taxon>Polyangiales</taxon>
        <taxon>Sandaracinaceae</taxon>
        <taxon>Sandaracinus</taxon>
    </lineage>
</organism>
<keyword evidence="3" id="KW-0540">Nuclease</keyword>
<feature type="region of interest" description="Disordered" evidence="1">
    <location>
        <begin position="1"/>
        <end position="61"/>
    </location>
</feature>
<dbReference type="AlphaFoldDB" id="A0A0F6SG10"/>
<sequence length="272" mass="30483">MESRARRGLRDPRDASSKEQAGSADRHERGALHADETAGSRADRREGPNPSTIEAVPKPGRAAKTGLAAPVLVLNRSFQPVRITTARHGFTLLYLGRARALDRAYEPHDFSQWASLSSSHEVHDGDEFVGTPRGRIRVPRVLLLSGYNRVPHAPLRLSRRNIFLRDSFTCQYCGRRPGTRELNLDHVMPRSRGGRSTWENLVTSCRDCNLRKGWATPDEAGMLLRSRPVRPGWSTALVMAAPTRRYVEWEPFLAGIETPVFPEDDDIEAAEE</sequence>
<reference evidence="3 4" key="1">
    <citation type="submission" date="2015-03" db="EMBL/GenBank/DDBJ databases">
        <title>Genome assembly of Sandaracinus amylolyticus DSM 53668.</title>
        <authorList>
            <person name="Sharma G."/>
            <person name="Subramanian S."/>
        </authorList>
    </citation>
    <scope>NUCLEOTIDE SEQUENCE [LARGE SCALE GENOMIC DNA]</scope>
    <source>
        <strain evidence="3 4">DSM 53668</strain>
    </source>
</reference>
<accession>A0A0F6SG10</accession>
<feature type="compositionally biased region" description="Basic and acidic residues" evidence="1">
    <location>
        <begin position="24"/>
        <end position="47"/>
    </location>
</feature>
<dbReference type="CDD" id="cd00085">
    <property type="entry name" value="HNHc"/>
    <property type="match status" value="1"/>
</dbReference>
<dbReference type="SMART" id="SM00507">
    <property type="entry name" value="HNHc"/>
    <property type="match status" value="1"/>
</dbReference>